<dbReference type="CDD" id="cd00338">
    <property type="entry name" value="Ser_Recombinase"/>
    <property type="match status" value="1"/>
</dbReference>
<keyword evidence="4" id="KW-1185">Reference proteome</keyword>
<evidence type="ECO:0000313" key="4">
    <source>
        <dbReference type="Proteomes" id="UP000579153"/>
    </source>
</evidence>
<evidence type="ECO:0000259" key="2">
    <source>
        <dbReference type="PROSITE" id="PS51737"/>
    </source>
</evidence>
<dbReference type="InterPro" id="IPR038109">
    <property type="entry name" value="DNA_bind_recomb_sf"/>
</dbReference>
<dbReference type="InterPro" id="IPR036162">
    <property type="entry name" value="Resolvase-like_N_sf"/>
</dbReference>
<comment type="caution">
    <text evidence="3">The sequence shown here is derived from an EMBL/GenBank/DDBJ whole genome shotgun (WGS) entry which is preliminary data.</text>
</comment>
<evidence type="ECO:0000259" key="1">
    <source>
        <dbReference type="PROSITE" id="PS51736"/>
    </source>
</evidence>
<dbReference type="Proteomes" id="UP000579153">
    <property type="component" value="Unassembled WGS sequence"/>
</dbReference>
<evidence type="ECO:0000313" key="3">
    <source>
        <dbReference type="EMBL" id="MBB5776223.1"/>
    </source>
</evidence>
<dbReference type="SUPFAM" id="SSF53041">
    <property type="entry name" value="Resolvase-like"/>
    <property type="match status" value="1"/>
</dbReference>
<dbReference type="PROSITE" id="PS51737">
    <property type="entry name" value="RECOMBINASE_DNA_BIND"/>
    <property type="match status" value="1"/>
</dbReference>
<feature type="domain" description="Recombinase" evidence="2">
    <location>
        <begin position="168"/>
        <end position="270"/>
    </location>
</feature>
<gene>
    <name evidence="3" type="ORF">HD596_002979</name>
</gene>
<dbReference type="Gene3D" id="3.40.50.1390">
    <property type="entry name" value="Resolvase, N-terminal catalytic domain"/>
    <property type="match status" value="1"/>
</dbReference>
<organism evidence="3 4">
    <name type="scientific">Nonomuraea jabiensis</name>
    <dbReference type="NCBI Taxonomy" id="882448"/>
    <lineage>
        <taxon>Bacteria</taxon>
        <taxon>Bacillati</taxon>
        <taxon>Actinomycetota</taxon>
        <taxon>Actinomycetes</taxon>
        <taxon>Streptosporangiales</taxon>
        <taxon>Streptosporangiaceae</taxon>
        <taxon>Nonomuraea</taxon>
    </lineage>
</organism>
<dbReference type="EMBL" id="JACHMB010000001">
    <property type="protein sequence ID" value="MBB5776223.1"/>
    <property type="molecule type" value="Genomic_DNA"/>
</dbReference>
<dbReference type="InterPro" id="IPR050639">
    <property type="entry name" value="SSR_resolvase"/>
</dbReference>
<sequence>MTPLPESESALLAALYARISDDKMGQEAGVKRQLADGRGIAQRLGLPEPREFVDNDISATNAKHRPEYENLLAAIAAGLIRIVIIYHLSRLWRNRKERAAGIEFFKKYGVRLIMVKGPEIDFATAYGRAMAGLLGEFDSMEVEVKSERQVSEMEQAVRDGRPPTGRRAFGYARTGGELVAEEAEVVAEAYRLLLTGASLSSIAKWLNEAGWRTTTGGAWGHNSVRSVLMNERNAGLREYHGDLYGGSWPPIVAEETWRAAHAILTDAGRRTNKVGSSRKWLLTNLAHCGVCAAQDIESVMLCTYRDDARRVYRCKRSPGHLTRNAAPVDELVARVVVERLSRPDAADLLVNEDAPDLAALRGEAMTLRARQEDIAAAFGDGEMTRVQFRTANERVAARLAEVEAAMGDVQRVPVLADLVKADDVSAVWDGLMLDRQRAVVDVLMTVTILPAGPGRRVFDPASVKIDWR</sequence>
<dbReference type="PROSITE" id="PS51736">
    <property type="entry name" value="RECOMBINASES_3"/>
    <property type="match status" value="1"/>
</dbReference>
<dbReference type="Pfam" id="PF07508">
    <property type="entry name" value="Recombinase"/>
    <property type="match status" value="1"/>
</dbReference>
<dbReference type="GO" id="GO:0003677">
    <property type="term" value="F:DNA binding"/>
    <property type="evidence" value="ECO:0007669"/>
    <property type="project" value="InterPro"/>
</dbReference>
<name>A0A7W9G305_9ACTN</name>
<dbReference type="InterPro" id="IPR006119">
    <property type="entry name" value="Resolv_N"/>
</dbReference>
<dbReference type="Pfam" id="PF00239">
    <property type="entry name" value="Resolvase"/>
    <property type="match status" value="1"/>
</dbReference>
<dbReference type="RefSeq" id="WP_185069776.1">
    <property type="nucleotide sequence ID" value="NZ_JACHMB010000001.1"/>
</dbReference>
<protein>
    <submittedName>
        <fullName evidence="3">DNA invertase Pin-like site-specific DNA recombinase</fullName>
    </submittedName>
</protein>
<accession>A0A7W9G305</accession>
<dbReference type="PANTHER" id="PTHR30461:SF23">
    <property type="entry name" value="DNA RECOMBINASE-RELATED"/>
    <property type="match status" value="1"/>
</dbReference>
<dbReference type="SMART" id="SM00857">
    <property type="entry name" value="Resolvase"/>
    <property type="match status" value="1"/>
</dbReference>
<dbReference type="Gene3D" id="3.90.1750.20">
    <property type="entry name" value="Putative Large Serine Recombinase, Chain B, Domain 2"/>
    <property type="match status" value="1"/>
</dbReference>
<dbReference type="PANTHER" id="PTHR30461">
    <property type="entry name" value="DNA-INVERTASE FROM LAMBDOID PROPHAGE"/>
    <property type="match status" value="1"/>
</dbReference>
<dbReference type="AlphaFoldDB" id="A0A7W9G305"/>
<dbReference type="GO" id="GO:0000150">
    <property type="term" value="F:DNA strand exchange activity"/>
    <property type="evidence" value="ECO:0007669"/>
    <property type="project" value="InterPro"/>
</dbReference>
<proteinExistence type="predicted"/>
<feature type="domain" description="Resolvase/invertase-type recombinase catalytic" evidence="1">
    <location>
        <begin position="12"/>
        <end position="160"/>
    </location>
</feature>
<reference evidence="3 4" key="1">
    <citation type="submission" date="2020-08" db="EMBL/GenBank/DDBJ databases">
        <title>Sequencing the genomes of 1000 actinobacteria strains.</title>
        <authorList>
            <person name="Klenk H.-P."/>
        </authorList>
    </citation>
    <scope>NUCLEOTIDE SEQUENCE [LARGE SCALE GENOMIC DNA]</scope>
    <source>
        <strain evidence="3 4">DSM 45507</strain>
    </source>
</reference>
<dbReference type="InterPro" id="IPR011109">
    <property type="entry name" value="DNA_bind_recombinase_dom"/>
</dbReference>